<dbReference type="Proteomes" id="UP000276133">
    <property type="component" value="Unassembled WGS sequence"/>
</dbReference>
<protein>
    <submittedName>
        <fullName evidence="1">Uncharacterized protein</fullName>
    </submittedName>
</protein>
<gene>
    <name evidence="1" type="ORF">BpHYR1_000006</name>
</gene>
<reference evidence="1 2" key="1">
    <citation type="journal article" date="2018" name="Sci. Rep.">
        <title>Genomic signatures of local adaptation to the degree of environmental predictability in rotifers.</title>
        <authorList>
            <person name="Franch-Gras L."/>
            <person name="Hahn C."/>
            <person name="Garcia-Roger E.M."/>
            <person name="Carmona M.J."/>
            <person name="Serra M."/>
            <person name="Gomez A."/>
        </authorList>
    </citation>
    <scope>NUCLEOTIDE SEQUENCE [LARGE SCALE GENOMIC DNA]</scope>
    <source>
        <strain evidence="1">HYR1</strain>
    </source>
</reference>
<dbReference type="AlphaFoldDB" id="A0A3M7QZZ2"/>
<comment type="caution">
    <text evidence="1">The sequence shown here is derived from an EMBL/GenBank/DDBJ whole genome shotgun (WGS) entry which is preliminary data.</text>
</comment>
<accession>A0A3M7QZZ2</accession>
<keyword evidence="2" id="KW-1185">Reference proteome</keyword>
<proteinExistence type="predicted"/>
<organism evidence="1 2">
    <name type="scientific">Brachionus plicatilis</name>
    <name type="common">Marine rotifer</name>
    <name type="synonym">Brachionus muelleri</name>
    <dbReference type="NCBI Taxonomy" id="10195"/>
    <lineage>
        <taxon>Eukaryota</taxon>
        <taxon>Metazoa</taxon>
        <taxon>Spiralia</taxon>
        <taxon>Gnathifera</taxon>
        <taxon>Rotifera</taxon>
        <taxon>Eurotatoria</taxon>
        <taxon>Monogononta</taxon>
        <taxon>Pseudotrocha</taxon>
        <taxon>Ploima</taxon>
        <taxon>Brachionidae</taxon>
        <taxon>Brachionus</taxon>
    </lineage>
</organism>
<sequence>MFSFLVQIFAKFFEQNASVVPYSLKSLDLLATRRSTRLDRLKSSHNYPSYPNFFFFFSNYIVMIRAKLSQFLCLLKIISLSETRCKIIFPTKDNSVLSNPILNITKFNSIEKQLEVVDNSNCHILYIAPKTRLKNTHISHKKNLKKKFHISYKKLIIRLNNTASKARAAYPINFIQLFGSIK</sequence>
<evidence type="ECO:0000313" key="2">
    <source>
        <dbReference type="Proteomes" id="UP000276133"/>
    </source>
</evidence>
<dbReference type="EMBL" id="REGN01004597">
    <property type="protein sequence ID" value="RNA16902.1"/>
    <property type="molecule type" value="Genomic_DNA"/>
</dbReference>
<name>A0A3M7QZZ2_BRAPC</name>
<evidence type="ECO:0000313" key="1">
    <source>
        <dbReference type="EMBL" id="RNA16902.1"/>
    </source>
</evidence>